<proteinExistence type="predicted"/>
<evidence type="ECO:0000313" key="1">
    <source>
        <dbReference type="EMBL" id="CAB4753123.1"/>
    </source>
</evidence>
<gene>
    <name evidence="1" type="ORF">UFOPK2809_00986</name>
</gene>
<name>A0A6J6U3E4_9ZZZZ</name>
<sequence>MNMSSERVWVCSALSPLATLMAPKESPYAPVARPMPIALVVIGRLLPSGEFVKDFLRTWRCGSKVTRHQ</sequence>
<protein>
    <submittedName>
        <fullName evidence="1">Unannotated protein</fullName>
    </submittedName>
</protein>
<reference evidence="1" key="1">
    <citation type="submission" date="2020-05" db="EMBL/GenBank/DDBJ databases">
        <authorList>
            <person name="Chiriac C."/>
            <person name="Salcher M."/>
            <person name="Ghai R."/>
            <person name="Kavagutti S V."/>
        </authorList>
    </citation>
    <scope>NUCLEOTIDE SEQUENCE</scope>
</reference>
<organism evidence="1">
    <name type="scientific">freshwater metagenome</name>
    <dbReference type="NCBI Taxonomy" id="449393"/>
    <lineage>
        <taxon>unclassified sequences</taxon>
        <taxon>metagenomes</taxon>
        <taxon>ecological metagenomes</taxon>
    </lineage>
</organism>
<dbReference type="AlphaFoldDB" id="A0A6J6U3E4"/>
<dbReference type="EMBL" id="CAEZZA010000135">
    <property type="protein sequence ID" value="CAB4753123.1"/>
    <property type="molecule type" value="Genomic_DNA"/>
</dbReference>
<accession>A0A6J6U3E4</accession>